<dbReference type="AlphaFoldDB" id="A0A8J7FV62"/>
<dbReference type="RefSeq" id="WP_194183977.1">
    <property type="nucleotide sequence ID" value="NZ_JADGIK010000018.1"/>
</dbReference>
<comment type="caution">
    <text evidence="1">The sequence shown here is derived from an EMBL/GenBank/DDBJ whole genome shotgun (WGS) entry which is preliminary data.</text>
</comment>
<dbReference type="Proteomes" id="UP000608754">
    <property type="component" value="Unassembled WGS sequence"/>
</dbReference>
<evidence type="ECO:0000313" key="2">
    <source>
        <dbReference type="Proteomes" id="UP000608754"/>
    </source>
</evidence>
<accession>A0A8J7FV62</accession>
<proteinExistence type="predicted"/>
<protein>
    <submittedName>
        <fullName evidence="1">Uncharacterized protein</fullName>
    </submittedName>
</protein>
<keyword evidence="2" id="KW-1185">Reference proteome</keyword>
<organism evidence="1 2">
    <name type="scientific">Faecalibacter rhinopitheci</name>
    <dbReference type="NCBI Taxonomy" id="2779678"/>
    <lineage>
        <taxon>Bacteria</taxon>
        <taxon>Pseudomonadati</taxon>
        <taxon>Bacteroidota</taxon>
        <taxon>Flavobacteriia</taxon>
        <taxon>Flavobacteriales</taxon>
        <taxon>Weeksellaceae</taxon>
        <taxon>Faecalibacter</taxon>
    </lineage>
</organism>
<sequence length="153" mass="18381">MKNSKFIYYILQISFLIILNSCINYNQCRGQEYTIENINYQQLSLKIENYFKSNPNIEIKLEESNSQTPWKVDKIIYWNDLNKRVNFYIHKGDQNINQLPTITFTHIGDKELKSYKDINSKEISKELNQTYLKKFENDFLNKLGVNWKSKICF</sequence>
<reference evidence="1" key="1">
    <citation type="submission" date="2020-10" db="EMBL/GenBank/DDBJ databases">
        <authorList>
            <person name="Lu T."/>
            <person name="Wang Q."/>
            <person name="Han X."/>
        </authorList>
    </citation>
    <scope>NUCLEOTIDE SEQUENCE</scope>
    <source>
        <strain evidence="1">WQ 117</strain>
    </source>
</reference>
<dbReference type="EMBL" id="JADGIK010000018">
    <property type="protein sequence ID" value="MBF0598392.1"/>
    <property type="molecule type" value="Genomic_DNA"/>
</dbReference>
<name>A0A8J7FV62_9FLAO</name>
<evidence type="ECO:0000313" key="1">
    <source>
        <dbReference type="EMBL" id="MBF0598392.1"/>
    </source>
</evidence>
<gene>
    <name evidence="1" type="ORF">IM532_13230</name>
</gene>